<dbReference type="AlphaFoldDB" id="A0A1I7ZQJ8"/>
<name>A0A1I7ZQJ8_9BILA</name>
<dbReference type="WBParaSite" id="L893_g2882.t1">
    <property type="protein sequence ID" value="L893_g2882.t1"/>
    <property type="gene ID" value="L893_g2882"/>
</dbReference>
<evidence type="ECO:0000313" key="1">
    <source>
        <dbReference type="Proteomes" id="UP000095287"/>
    </source>
</evidence>
<dbReference type="Proteomes" id="UP000095287">
    <property type="component" value="Unplaced"/>
</dbReference>
<organism evidence="1 2">
    <name type="scientific">Steinernema glaseri</name>
    <dbReference type="NCBI Taxonomy" id="37863"/>
    <lineage>
        <taxon>Eukaryota</taxon>
        <taxon>Metazoa</taxon>
        <taxon>Ecdysozoa</taxon>
        <taxon>Nematoda</taxon>
        <taxon>Chromadorea</taxon>
        <taxon>Rhabditida</taxon>
        <taxon>Tylenchina</taxon>
        <taxon>Panagrolaimomorpha</taxon>
        <taxon>Strongyloidoidea</taxon>
        <taxon>Steinernematidae</taxon>
        <taxon>Steinernema</taxon>
    </lineage>
</organism>
<accession>A0A1I7ZQJ8</accession>
<evidence type="ECO:0000313" key="2">
    <source>
        <dbReference type="WBParaSite" id="L893_g2882.t1"/>
    </source>
</evidence>
<protein>
    <submittedName>
        <fullName evidence="2">FTH domain-containing protein</fullName>
    </submittedName>
</protein>
<reference evidence="2" key="1">
    <citation type="submission" date="2016-11" db="UniProtKB">
        <authorList>
            <consortium name="WormBaseParasite"/>
        </authorList>
    </citation>
    <scope>IDENTIFICATION</scope>
</reference>
<keyword evidence="1" id="KW-1185">Reference proteome</keyword>
<proteinExistence type="predicted"/>
<sequence length="320" mass="37249">MSILLSITLAEVLVPKVPFSQYSLAFKLLVSVVVFSQRHADMDRVPAVFIEEVLLLLEEETFSYKEPKKYPSIWGKIYQKTLDIKRVKVFFSNSGNQAVFSVNVGRDSAPLEELEQCVIRHIKISDEDEDFNTKTKYPLTEANYLLLRKVLRKGYPCKLKFLNCERWDQPLIEQLCFATPRITHILTYNHLPSTVDVVTRSVERRILRCFIGCAEFQLTEEMFSIYLRYVASEELGNFEIGVASDSPVSYEEALERTIDAVLRKEGTKRFIISVAMRARSLCRRLETEEMRDRFRITSNYENNYICVQTYDGSFDDVVEY</sequence>